<name>A0A8S0W5J8_CYCAE</name>
<dbReference type="OrthoDB" id="3005190at2759"/>
<protein>
    <submittedName>
        <fullName evidence="1">Uncharacterized protein</fullName>
    </submittedName>
</protein>
<gene>
    <name evidence="1" type="ORF">AAE3_LOCUS5873</name>
</gene>
<evidence type="ECO:0000313" key="1">
    <source>
        <dbReference type="EMBL" id="CAA7263514.1"/>
    </source>
</evidence>
<dbReference type="EMBL" id="CACVBS010000040">
    <property type="protein sequence ID" value="CAA7263514.1"/>
    <property type="molecule type" value="Genomic_DNA"/>
</dbReference>
<dbReference type="Proteomes" id="UP000467700">
    <property type="component" value="Unassembled WGS sequence"/>
</dbReference>
<accession>A0A8S0W5J8</accession>
<reference evidence="1 2" key="1">
    <citation type="submission" date="2020-01" db="EMBL/GenBank/DDBJ databases">
        <authorList>
            <person name="Gupta K D."/>
        </authorList>
    </citation>
    <scope>NUCLEOTIDE SEQUENCE [LARGE SCALE GENOMIC DNA]</scope>
</reference>
<dbReference type="AlphaFoldDB" id="A0A8S0W5J8"/>
<keyword evidence="2" id="KW-1185">Reference proteome</keyword>
<evidence type="ECO:0000313" key="2">
    <source>
        <dbReference type="Proteomes" id="UP000467700"/>
    </source>
</evidence>
<proteinExistence type="predicted"/>
<comment type="caution">
    <text evidence="1">The sequence shown here is derived from an EMBL/GenBank/DDBJ whole genome shotgun (WGS) entry which is preliminary data.</text>
</comment>
<sequence>MSDYESPILVTHVCQLGKCRALPRYDCPYAQRPQKKEPHKQAFREAIRAQAAAAEEWLRRSGSRPLRLSIACGMELKFLPSTDVLMLQSIYIKIVDASAGGLSSELWERSELLKARTLRKLVAPVLIQQPRTAAAELEAADSSFIFQLASSRRRQSPEHPSGITAIQFSTFVPVSFIRRPPCYSPDHYPPNEDPLLLSLPSLEKLFIGDGAHDLTRLFQVLETPLLRSFTYTTSEKAYRAPLSFEILSSFISRTLGVRKLPIDPEHLTRDEFGEILRPRQCPHLRFLKTSEHCQCPDACRNDSKLINSRLLELFAGTHPTEPGICPGLEEIEWRHCSGFSDDELLISECGGAVSCVAKLKRMHVEFERTK</sequence>
<organism evidence="1 2">
    <name type="scientific">Cyclocybe aegerita</name>
    <name type="common">Black poplar mushroom</name>
    <name type="synonym">Agrocybe aegerita</name>
    <dbReference type="NCBI Taxonomy" id="1973307"/>
    <lineage>
        <taxon>Eukaryota</taxon>
        <taxon>Fungi</taxon>
        <taxon>Dikarya</taxon>
        <taxon>Basidiomycota</taxon>
        <taxon>Agaricomycotina</taxon>
        <taxon>Agaricomycetes</taxon>
        <taxon>Agaricomycetidae</taxon>
        <taxon>Agaricales</taxon>
        <taxon>Agaricineae</taxon>
        <taxon>Bolbitiaceae</taxon>
        <taxon>Cyclocybe</taxon>
    </lineage>
</organism>